<dbReference type="InterPro" id="IPR029058">
    <property type="entry name" value="AB_hydrolase_fold"/>
</dbReference>
<dbReference type="AlphaFoldDB" id="A0A542EV12"/>
<keyword evidence="2" id="KW-0378">Hydrolase</keyword>
<name>A0A542EV12_9ACTN</name>
<dbReference type="Gene3D" id="1.10.10.800">
    <property type="match status" value="1"/>
</dbReference>
<proteinExistence type="inferred from homology"/>
<dbReference type="InterPro" id="IPR022742">
    <property type="entry name" value="Hydrolase_4"/>
</dbReference>
<gene>
    <name evidence="4" type="ORF">FB475_3351</name>
</gene>
<accession>A0A542EV12</accession>
<dbReference type="Pfam" id="PF12146">
    <property type="entry name" value="Hydrolase_4"/>
    <property type="match status" value="1"/>
</dbReference>
<evidence type="ECO:0000313" key="4">
    <source>
        <dbReference type="EMBL" id="TQJ19192.1"/>
    </source>
</evidence>
<dbReference type="Gene3D" id="3.40.50.1820">
    <property type="entry name" value="alpha/beta hydrolase"/>
    <property type="match status" value="1"/>
</dbReference>
<evidence type="ECO:0000313" key="5">
    <source>
        <dbReference type="Proteomes" id="UP000316298"/>
    </source>
</evidence>
<comment type="caution">
    <text evidence="4">The sequence shown here is derived from an EMBL/GenBank/DDBJ whole genome shotgun (WGS) entry which is preliminary data.</text>
</comment>
<comment type="similarity">
    <text evidence="1">Belongs to the AB hydrolase superfamily.</text>
</comment>
<sequence length="290" mass="30815">MTCQDISFTSGDARCAGWFYPAGPDPRPAVVMAHGLAGIKEMRLDAYAERFAAAGYHVLIFDYRHFGASEGQPRQLLSIRRQHQDWAAAVAYTRSRPEVDPTRIVLWGSSLSGGHVLSIAAELSAAAVIAQVPHTHGPASVLALGPRQATRLTGHGLLDIARATVGAAPHYVPASGPPGSLALMTAPEAAGYLSLVPAGQAFDQRVAGRFALAIPLYSPARALRNLTMPTLVQVGSRDETTPPGPAIRAAGKNPRVTLSTHETGHFEPYSGELFEAFVTEQIDFLQHALA</sequence>
<protein>
    <submittedName>
        <fullName evidence="4">Fermentation-respiration switch protein FrsA (DUF1100 family)</fullName>
    </submittedName>
</protein>
<feature type="domain" description="Serine aminopeptidase S33" evidence="3">
    <location>
        <begin position="25"/>
        <end position="129"/>
    </location>
</feature>
<dbReference type="GO" id="GO:0052689">
    <property type="term" value="F:carboxylic ester hydrolase activity"/>
    <property type="evidence" value="ECO:0007669"/>
    <property type="project" value="UniProtKB-ARBA"/>
</dbReference>
<dbReference type="OrthoDB" id="63034at2"/>
<dbReference type="Proteomes" id="UP000316298">
    <property type="component" value="Unassembled WGS sequence"/>
</dbReference>
<dbReference type="EMBL" id="VFMM01000001">
    <property type="protein sequence ID" value="TQJ19192.1"/>
    <property type="molecule type" value="Genomic_DNA"/>
</dbReference>
<evidence type="ECO:0000256" key="1">
    <source>
        <dbReference type="ARBA" id="ARBA00008645"/>
    </source>
</evidence>
<organism evidence="4 5">
    <name type="scientific">Kribbella jejuensis</name>
    <dbReference type="NCBI Taxonomy" id="236068"/>
    <lineage>
        <taxon>Bacteria</taxon>
        <taxon>Bacillati</taxon>
        <taxon>Actinomycetota</taxon>
        <taxon>Actinomycetes</taxon>
        <taxon>Propionibacteriales</taxon>
        <taxon>Kribbellaceae</taxon>
        <taxon>Kribbella</taxon>
    </lineage>
</organism>
<dbReference type="PANTHER" id="PTHR22946">
    <property type="entry name" value="DIENELACTONE HYDROLASE DOMAIN-CONTAINING PROTEIN-RELATED"/>
    <property type="match status" value="1"/>
</dbReference>
<dbReference type="PANTHER" id="PTHR22946:SF9">
    <property type="entry name" value="POLYKETIDE TRANSFERASE AF380"/>
    <property type="match status" value="1"/>
</dbReference>
<dbReference type="InterPro" id="IPR050261">
    <property type="entry name" value="FrsA_esterase"/>
</dbReference>
<reference evidence="4 5" key="1">
    <citation type="submission" date="2019-06" db="EMBL/GenBank/DDBJ databases">
        <title>Sequencing the genomes of 1000 actinobacteria strains.</title>
        <authorList>
            <person name="Klenk H.-P."/>
        </authorList>
    </citation>
    <scope>NUCLEOTIDE SEQUENCE [LARGE SCALE GENOMIC DNA]</scope>
    <source>
        <strain evidence="4 5">DSM 17305</strain>
    </source>
</reference>
<dbReference type="SUPFAM" id="SSF53474">
    <property type="entry name" value="alpha/beta-Hydrolases"/>
    <property type="match status" value="1"/>
</dbReference>
<keyword evidence="5" id="KW-1185">Reference proteome</keyword>
<evidence type="ECO:0000256" key="2">
    <source>
        <dbReference type="ARBA" id="ARBA00022801"/>
    </source>
</evidence>
<evidence type="ECO:0000259" key="3">
    <source>
        <dbReference type="Pfam" id="PF12146"/>
    </source>
</evidence>
<dbReference type="RefSeq" id="WP_141857010.1">
    <property type="nucleotide sequence ID" value="NZ_BAAAKA010000022.1"/>
</dbReference>